<dbReference type="CDD" id="cd01857">
    <property type="entry name" value="HSR1_MMR1"/>
    <property type="match status" value="1"/>
</dbReference>
<comment type="caution">
    <text evidence="8">The sequence shown here is derived from an EMBL/GenBank/DDBJ whole genome shotgun (WGS) entry which is preliminary data.</text>
</comment>
<dbReference type="Pfam" id="PF01926">
    <property type="entry name" value="MMR_HSR1"/>
    <property type="match status" value="1"/>
</dbReference>
<feature type="compositionally biased region" description="Basic residues" evidence="6">
    <location>
        <begin position="1"/>
        <end position="16"/>
    </location>
</feature>
<evidence type="ECO:0000256" key="4">
    <source>
        <dbReference type="ARBA" id="ARBA00037770"/>
    </source>
</evidence>
<dbReference type="EMBL" id="CAJFCJ010000009">
    <property type="protein sequence ID" value="CAD5118923.1"/>
    <property type="molecule type" value="Genomic_DNA"/>
</dbReference>
<dbReference type="InterPro" id="IPR043358">
    <property type="entry name" value="GNL1-like"/>
</dbReference>
<evidence type="ECO:0000256" key="3">
    <source>
        <dbReference type="ARBA" id="ARBA00023134"/>
    </source>
</evidence>
<feature type="compositionally biased region" description="Basic and acidic residues" evidence="6">
    <location>
        <begin position="17"/>
        <end position="31"/>
    </location>
</feature>
<name>A0A7I8VWF7_9ANNE</name>
<accession>A0A7I8VWF7</accession>
<dbReference type="InterPro" id="IPR030378">
    <property type="entry name" value="G_CP_dom"/>
</dbReference>
<sequence>MPGHRKTPFSAKQKKKQLQEKRERNRGRFDQVDEEGMPIVGRRSRSHSSQKKCPQVADTTVNVKKINQQPGKNKNGHYDPNRYRLHFVKDSDQDIEDRKKKARIPFKVLPEESLELDVNLIFEPGSALDLPKRPSWNYKMTKEIVERQEEKYFQEYLDRLFETYKSDNLSFVELNLETWRQLWRVLAMSDIILIITDIRHPALHFSPALYDHITKDLQKEVILVLNKIDLVQSSLVIAWKRYFQIKFPKLKIVCFTSYPKDREEIEIDSKRSVFKKRKLKKRGFGVGASKLLQICQEIVQDKVDLSSWKRRIEIQIVNEGSDNEEEDAAEIRVEEEIIDTGERFKGGMLTIGCCGYPNVGKSSLMNGLVGKKVVSVSKTPGHTKHFQTIYLTKTVKLCDCPGLVFPSLTDKSLQILSGIYPIAQVREPYSSVGFLSERLDLTKILKLKHPSDDENCNEWSAWDVCDAWAAKKGFLTAKAARRDVYRAANHILRLAVEGRICLAFRPPNYTANKSVWENDPEAQSIDQQQEEHSKRNTLSLPEDDEDNSEDAERDYEDGDEDEEDEVENQDGEENLCAMKLTKNPFSVLQDD</sequence>
<comment type="function">
    <text evidence="4">Possible regulatory or functional link with the histocompatibility cluster.</text>
</comment>
<gene>
    <name evidence="8" type="ORF">DGYR_LOCUS7225</name>
</gene>
<feature type="domain" description="CP-type G" evidence="7">
    <location>
        <begin position="179"/>
        <end position="406"/>
    </location>
</feature>
<dbReference type="SUPFAM" id="SSF52540">
    <property type="entry name" value="P-loop containing nucleoside triphosphate hydrolases"/>
    <property type="match status" value="1"/>
</dbReference>
<evidence type="ECO:0000256" key="2">
    <source>
        <dbReference type="ARBA" id="ARBA00022741"/>
    </source>
</evidence>
<feature type="compositionally biased region" description="Acidic residues" evidence="6">
    <location>
        <begin position="541"/>
        <end position="573"/>
    </location>
</feature>
<dbReference type="PANTHER" id="PTHR45709:SF3">
    <property type="entry name" value="GUANINE NUCLEOTIDE-BINDING PROTEIN-LIKE 1"/>
    <property type="match status" value="1"/>
</dbReference>
<dbReference type="InterPro" id="IPR027417">
    <property type="entry name" value="P-loop_NTPase"/>
</dbReference>
<keyword evidence="2" id="KW-0547">Nucleotide-binding</keyword>
<proteinExistence type="predicted"/>
<protein>
    <recommendedName>
        <fullName evidence="5">Guanine nucleotide-binding protein-like 1</fullName>
    </recommendedName>
</protein>
<reference evidence="8 9" key="1">
    <citation type="submission" date="2020-08" db="EMBL/GenBank/DDBJ databases">
        <authorList>
            <person name="Hejnol A."/>
        </authorList>
    </citation>
    <scope>NUCLEOTIDE SEQUENCE [LARGE SCALE GENOMIC DNA]</scope>
</reference>
<dbReference type="GO" id="GO:0003924">
    <property type="term" value="F:GTPase activity"/>
    <property type="evidence" value="ECO:0007669"/>
    <property type="project" value="InterPro"/>
</dbReference>
<dbReference type="PRINTS" id="PR00326">
    <property type="entry name" value="GTP1OBG"/>
</dbReference>
<dbReference type="Gene3D" id="3.40.50.300">
    <property type="entry name" value="P-loop containing nucleotide triphosphate hydrolases"/>
    <property type="match status" value="1"/>
</dbReference>
<feature type="region of interest" description="Disordered" evidence="6">
    <location>
        <begin position="519"/>
        <end position="591"/>
    </location>
</feature>
<dbReference type="InterPro" id="IPR006073">
    <property type="entry name" value="GTP-bd"/>
</dbReference>
<keyword evidence="1" id="KW-0597">Phosphoprotein</keyword>
<keyword evidence="9" id="KW-1185">Reference proteome</keyword>
<dbReference type="AlphaFoldDB" id="A0A7I8VWF7"/>
<dbReference type="OrthoDB" id="391988at2759"/>
<evidence type="ECO:0000256" key="5">
    <source>
        <dbReference type="ARBA" id="ARBA00039902"/>
    </source>
</evidence>
<dbReference type="PANTHER" id="PTHR45709">
    <property type="entry name" value="LARGE SUBUNIT GTPASE 1 HOMOLOG-RELATED"/>
    <property type="match status" value="1"/>
</dbReference>
<dbReference type="GO" id="GO:0005525">
    <property type="term" value="F:GTP binding"/>
    <property type="evidence" value="ECO:0007669"/>
    <property type="project" value="UniProtKB-KW"/>
</dbReference>
<evidence type="ECO:0000256" key="6">
    <source>
        <dbReference type="SAM" id="MobiDB-lite"/>
    </source>
</evidence>
<evidence type="ECO:0000313" key="8">
    <source>
        <dbReference type="EMBL" id="CAD5118923.1"/>
    </source>
</evidence>
<evidence type="ECO:0000313" key="9">
    <source>
        <dbReference type="Proteomes" id="UP000549394"/>
    </source>
</evidence>
<evidence type="ECO:0000259" key="7">
    <source>
        <dbReference type="PROSITE" id="PS51721"/>
    </source>
</evidence>
<dbReference type="PROSITE" id="PS51721">
    <property type="entry name" value="G_CP"/>
    <property type="match status" value="1"/>
</dbReference>
<keyword evidence="3" id="KW-0342">GTP-binding</keyword>
<evidence type="ECO:0000256" key="1">
    <source>
        <dbReference type="ARBA" id="ARBA00022553"/>
    </source>
</evidence>
<organism evidence="8 9">
    <name type="scientific">Dimorphilus gyrociliatus</name>
    <dbReference type="NCBI Taxonomy" id="2664684"/>
    <lineage>
        <taxon>Eukaryota</taxon>
        <taxon>Metazoa</taxon>
        <taxon>Spiralia</taxon>
        <taxon>Lophotrochozoa</taxon>
        <taxon>Annelida</taxon>
        <taxon>Polychaeta</taxon>
        <taxon>Polychaeta incertae sedis</taxon>
        <taxon>Dinophilidae</taxon>
        <taxon>Dimorphilus</taxon>
    </lineage>
</organism>
<dbReference type="Proteomes" id="UP000549394">
    <property type="component" value="Unassembled WGS sequence"/>
</dbReference>
<feature type="region of interest" description="Disordered" evidence="6">
    <location>
        <begin position="1"/>
        <end position="58"/>
    </location>
</feature>